<keyword evidence="1" id="KW-1185">Reference proteome</keyword>
<dbReference type="Proteomes" id="UP000046392">
    <property type="component" value="Unplaced"/>
</dbReference>
<accession>A0A0N5CAA6</accession>
<evidence type="ECO:0000313" key="1">
    <source>
        <dbReference type="Proteomes" id="UP000046392"/>
    </source>
</evidence>
<dbReference type="WBParaSite" id="SPAL_0001482900.1">
    <property type="protein sequence ID" value="SPAL_0001482900.1"/>
    <property type="gene ID" value="SPAL_0001482900"/>
</dbReference>
<organism evidence="1 2">
    <name type="scientific">Strongyloides papillosus</name>
    <name type="common">Intestinal threadworm</name>
    <dbReference type="NCBI Taxonomy" id="174720"/>
    <lineage>
        <taxon>Eukaryota</taxon>
        <taxon>Metazoa</taxon>
        <taxon>Ecdysozoa</taxon>
        <taxon>Nematoda</taxon>
        <taxon>Chromadorea</taxon>
        <taxon>Rhabditida</taxon>
        <taxon>Tylenchina</taxon>
        <taxon>Panagrolaimomorpha</taxon>
        <taxon>Strongyloidoidea</taxon>
        <taxon>Strongyloididae</taxon>
        <taxon>Strongyloides</taxon>
    </lineage>
</organism>
<reference evidence="2" key="1">
    <citation type="submission" date="2017-02" db="UniProtKB">
        <authorList>
            <consortium name="WormBaseParasite"/>
        </authorList>
    </citation>
    <scope>IDENTIFICATION</scope>
</reference>
<dbReference type="AlphaFoldDB" id="A0A0N5CAA6"/>
<name>A0A0N5CAA6_STREA</name>
<protein>
    <submittedName>
        <fullName evidence="2">DUF4806 domain-containing protein</fullName>
    </submittedName>
</protein>
<proteinExistence type="predicted"/>
<sequence length="192" mass="22268">MKSRSKDKRGTDRVQANSVPRVTMRNLLDHSSFANLEYNRTKRPNGSWHYTLKKSTLSEIIGMETNLKEDNYDLTDIQIYAVARFLEKRNNVILDCVMTLRELAPTTNIDSQSRNVFTRVLNKYIRLILIKMGSRNWDIKILKDMVKRTLVVIKDFSGLDLQGANAKSIITNMKKRSFKYEADADDLQDSIM</sequence>
<evidence type="ECO:0000313" key="2">
    <source>
        <dbReference type="WBParaSite" id="SPAL_0001482900.1"/>
    </source>
</evidence>